<evidence type="ECO:0000313" key="3">
    <source>
        <dbReference type="EMBL" id="CAG7835218.1"/>
    </source>
</evidence>
<sequence>MQTMLTKAVCVQIVILVQCSHGILYGPSLEFLAPNDPSAPRRIIKLEDYAPDYSVVVPLAVNNTNAEPRLVRPVGEFTVEAPENMRIMAVIQSLQLRNRSVTSAFPPVCRDYIVFGDDSIHKTCGSVQKNDKKGSPNGIMGDRTYFSQGNVLNVTIFTDISTFIEDWMMTFNIIEITFTAYQNCPFYDPDESMFNCLDNIIPYGPSCISSNLTCDGVMNCGFLTDGTFGKDELNCPLPVQDHSVPITITSPRTTTTTTTPAPKTGFPSWWENWRKMSNERAKLLNLDLQYGNNKVGDKTQDHPVEIHTGFFEPEFKNNSGYFNSFVLYILCFFVGVSGISVIVKMLTRYCGETKPAVSDGGSNLMQDSPSATVVIDSDTPSSITLCCSTDICKCEPPPPYESLFPNGPTGSNQATQNV</sequence>
<organism evidence="3 4">
    <name type="scientific">Allacma fusca</name>
    <dbReference type="NCBI Taxonomy" id="39272"/>
    <lineage>
        <taxon>Eukaryota</taxon>
        <taxon>Metazoa</taxon>
        <taxon>Ecdysozoa</taxon>
        <taxon>Arthropoda</taxon>
        <taxon>Hexapoda</taxon>
        <taxon>Collembola</taxon>
        <taxon>Symphypleona</taxon>
        <taxon>Sminthuridae</taxon>
        <taxon>Allacma</taxon>
    </lineage>
</organism>
<evidence type="ECO:0000256" key="2">
    <source>
        <dbReference type="SAM" id="SignalP"/>
    </source>
</evidence>
<keyword evidence="1" id="KW-0812">Transmembrane</keyword>
<name>A0A8J2LGU6_9HEXA</name>
<dbReference type="Proteomes" id="UP000708208">
    <property type="component" value="Unassembled WGS sequence"/>
</dbReference>
<feature type="transmembrane region" description="Helical" evidence="1">
    <location>
        <begin position="325"/>
        <end position="346"/>
    </location>
</feature>
<keyword evidence="1" id="KW-1133">Transmembrane helix</keyword>
<dbReference type="EMBL" id="CAJVCH010570565">
    <property type="protein sequence ID" value="CAG7835218.1"/>
    <property type="molecule type" value="Genomic_DNA"/>
</dbReference>
<dbReference type="OrthoDB" id="8294077at2759"/>
<protein>
    <submittedName>
        <fullName evidence="3">Uncharacterized protein</fullName>
    </submittedName>
</protein>
<proteinExistence type="predicted"/>
<gene>
    <name evidence="3" type="ORF">AFUS01_LOCUS44620</name>
</gene>
<keyword evidence="1" id="KW-0472">Membrane</keyword>
<feature type="signal peptide" evidence="2">
    <location>
        <begin position="1"/>
        <end position="22"/>
    </location>
</feature>
<keyword evidence="4" id="KW-1185">Reference proteome</keyword>
<evidence type="ECO:0000313" key="4">
    <source>
        <dbReference type="Proteomes" id="UP000708208"/>
    </source>
</evidence>
<dbReference type="AlphaFoldDB" id="A0A8J2LGU6"/>
<accession>A0A8J2LGU6</accession>
<reference evidence="3" key="1">
    <citation type="submission" date="2021-06" db="EMBL/GenBank/DDBJ databases">
        <authorList>
            <person name="Hodson N. C."/>
            <person name="Mongue J. A."/>
            <person name="Jaron S. K."/>
        </authorList>
    </citation>
    <scope>NUCLEOTIDE SEQUENCE</scope>
</reference>
<feature type="chain" id="PRO_5035298345" evidence="2">
    <location>
        <begin position="23"/>
        <end position="418"/>
    </location>
</feature>
<comment type="caution">
    <text evidence="3">The sequence shown here is derived from an EMBL/GenBank/DDBJ whole genome shotgun (WGS) entry which is preliminary data.</text>
</comment>
<keyword evidence="2" id="KW-0732">Signal</keyword>
<evidence type="ECO:0000256" key="1">
    <source>
        <dbReference type="SAM" id="Phobius"/>
    </source>
</evidence>